<reference evidence="3" key="1">
    <citation type="journal article" date="2023" name="Genome Biol. Evol.">
        <title>First Whole Genome Sequence and Flow Cytometry Genome Size Data for the Lichen-Forming Fungus Ramalina farinacea (Ascomycota).</title>
        <authorList>
            <person name="Llewellyn T."/>
            <person name="Mian S."/>
            <person name="Hill R."/>
            <person name="Leitch I.J."/>
            <person name="Gaya E."/>
        </authorList>
    </citation>
    <scope>NUCLEOTIDE SEQUENCE</scope>
    <source>
        <strain evidence="3">LIQ254RAFAR</strain>
    </source>
</reference>
<feature type="compositionally biased region" description="Low complexity" evidence="2">
    <location>
        <begin position="663"/>
        <end position="676"/>
    </location>
</feature>
<dbReference type="AlphaFoldDB" id="A0AA43QKB7"/>
<name>A0AA43QKB7_9LECA</name>
<keyword evidence="1" id="KW-0175">Coiled coil</keyword>
<evidence type="ECO:0000313" key="4">
    <source>
        <dbReference type="Proteomes" id="UP001161017"/>
    </source>
</evidence>
<dbReference type="Pfam" id="PF12709">
    <property type="entry name" value="Fungal_TACC"/>
    <property type="match status" value="1"/>
</dbReference>
<feature type="region of interest" description="Disordered" evidence="2">
    <location>
        <begin position="400"/>
        <end position="447"/>
    </location>
</feature>
<feature type="coiled-coil region" evidence="1">
    <location>
        <begin position="479"/>
        <end position="581"/>
    </location>
</feature>
<organism evidence="3 4">
    <name type="scientific">Ramalina farinacea</name>
    <dbReference type="NCBI Taxonomy" id="258253"/>
    <lineage>
        <taxon>Eukaryota</taxon>
        <taxon>Fungi</taxon>
        <taxon>Dikarya</taxon>
        <taxon>Ascomycota</taxon>
        <taxon>Pezizomycotina</taxon>
        <taxon>Lecanoromycetes</taxon>
        <taxon>OSLEUM clade</taxon>
        <taxon>Lecanoromycetidae</taxon>
        <taxon>Lecanorales</taxon>
        <taxon>Lecanorineae</taxon>
        <taxon>Ramalinaceae</taxon>
        <taxon>Ramalina</taxon>
    </lineage>
</organism>
<accession>A0AA43QKB7</accession>
<sequence length="691" mass="75031">MFNPLSPLSPSQTNRNAAPGSEWRREPSTPSKHSVNAGDENRPFDSPASPASSPLIADVTLPPSKNGSPSVFQSSPTSQSPAKRALQGHGSRPLTENALKEKEYGAQSTLTLNDTNIDPSIRQYGGDENNSYVGMDDTCFSAFSAVPNTDMTRFANMGGSPTKSASRSPLKSQAGEATTPGSKGRNTPSRRRNDESDDQCSPTPRQRPMLYDEDTTNLLVDFTDQFSIAHSSRRSPNKSSRTSPLKSQSHNQLSTYASSRRTPSPTKYPLPPATPSESRHLANLLDFDLTPARTPRSIPSITARELESMKSNFLSQISSLTATLSGREAEVKALSTAVTDAERRVGEALEEVRDERNAKVALRDEKEDLEKRQQEMQKVLKDVKEEIIAGDREKDALLQRAQEADHKREEAETRAVEAEGKLEGMRNRSSPPTASESGDGTTNSNAEVEAAVTKVAKELHGLYKSKHEAKVGALKKSYSDRWERKVRDLQSRIDELSKENDELRVGRDATMTGVVPGQILNGANESEALKADLEAQQQRFADQKQKLEVLEKELAVVQERLESATEENHALTVQLSASRQEIEDLVTATEELMQLSVSAPATQSTNAYNNQAAASTSQEIKSSLNRSISGSSGLKAPGFGGGSHSGESRIGRVGAGYGTSFQRNRSGSSGLGTRSGIMSNIERMGRGRAVD</sequence>
<feature type="region of interest" description="Disordered" evidence="2">
    <location>
        <begin position="229"/>
        <end position="278"/>
    </location>
</feature>
<keyword evidence="4" id="KW-1185">Reference proteome</keyword>
<feature type="region of interest" description="Disordered" evidence="2">
    <location>
        <begin position="154"/>
        <end position="213"/>
    </location>
</feature>
<feature type="compositionally biased region" description="Polar residues" evidence="2">
    <location>
        <begin position="63"/>
        <end position="81"/>
    </location>
</feature>
<evidence type="ECO:0000313" key="3">
    <source>
        <dbReference type="EMBL" id="MDI1485885.1"/>
    </source>
</evidence>
<feature type="compositionally biased region" description="Polar residues" evidence="2">
    <location>
        <begin position="237"/>
        <end position="265"/>
    </location>
</feature>
<dbReference type="EMBL" id="JAPUFD010000002">
    <property type="protein sequence ID" value="MDI1485885.1"/>
    <property type="molecule type" value="Genomic_DNA"/>
</dbReference>
<protein>
    <submittedName>
        <fullName evidence="3">Uncharacterized protein</fullName>
    </submittedName>
</protein>
<feature type="compositionally biased region" description="Polar residues" evidence="2">
    <location>
        <begin position="106"/>
        <end position="118"/>
    </location>
</feature>
<dbReference type="InterPro" id="IPR024312">
    <property type="entry name" value="TACC_fungi"/>
</dbReference>
<dbReference type="Proteomes" id="UP001161017">
    <property type="component" value="Unassembled WGS sequence"/>
</dbReference>
<feature type="region of interest" description="Disordered" evidence="2">
    <location>
        <begin position="627"/>
        <end position="691"/>
    </location>
</feature>
<gene>
    <name evidence="3" type="ORF">OHK93_004074</name>
</gene>
<feature type="compositionally biased region" description="Polar residues" evidence="2">
    <location>
        <begin position="1"/>
        <end position="16"/>
    </location>
</feature>
<evidence type="ECO:0000256" key="1">
    <source>
        <dbReference type="SAM" id="Coils"/>
    </source>
</evidence>
<evidence type="ECO:0000256" key="2">
    <source>
        <dbReference type="SAM" id="MobiDB-lite"/>
    </source>
</evidence>
<feature type="region of interest" description="Disordered" evidence="2">
    <location>
        <begin position="1"/>
        <end position="131"/>
    </location>
</feature>
<feature type="compositionally biased region" description="Basic and acidic residues" evidence="2">
    <location>
        <begin position="400"/>
        <end position="426"/>
    </location>
</feature>
<feature type="compositionally biased region" description="Polar residues" evidence="2">
    <location>
        <begin position="159"/>
        <end position="187"/>
    </location>
</feature>
<feature type="compositionally biased region" description="Polar residues" evidence="2">
    <location>
        <begin position="427"/>
        <end position="445"/>
    </location>
</feature>
<comment type="caution">
    <text evidence="3">The sequence shown here is derived from an EMBL/GenBank/DDBJ whole genome shotgun (WGS) entry which is preliminary data.</text>
</comment>
<proteinExistence type="predicted"/>